<evidence type="ECO:0000259" key="3">
    <source>
        <dbReference type="Pfam" id="PF07261"/>
    </source>
</evidence>
<comment type="similarity">
    <text evidence="1">Belongs to the DnaB/DnaD family.</text>
</comment>
<evidence type="ECO:0000259" key="4">
    <source>
        <dbReference type="Pfam" id="PF21984"/>
    </source>
</evidence>
<dbReference type="PATRIC" id="fig|1423718.3.peg.989"/>
<comment type="caution">
    <text evidence="5">The sequence shown here is derived from an EMBL/GenBank/DDBJ whole genome shotgun (WGS) entry which is preliminary data.</text>
</comment>
<dbReference type="OrthoDB" id="9770238at2"/>
<dbReference type="Gene3D" id="1.10.10.630">
    <property type="entry name" value="DnaD domain-like"/>
    <property type="match status" value="1"/>
</dbReference>
<dbReference type="InterPro" id="IPR053162">
    <property type="entry name" value="DnaD"/>
</dbReference>
<dbReference type="Pfam" id="PF21984">
    <property type="entry name" value="DnaD_N"/>
    <property type="match status" value="1"/>
</dbReference>
<dbReference type="NCBIfam" id="TIGR01446">
    <property type="entry name" value="DnaD_dom"/>
    <property type="match status" value="1"/>
</dbReference>
<sequence length="241" mass="27805">MENDWEFFVDAKQVTISSLILANYQKLGLTEEELVLFLQIDSQLQAGKNIPDIEKISQAMGKASTDIYSLMHKLVEKKVLAINTVSDENGRETNQYSFKGLYQKLVALKRQEEMTTSQAALSVSRAEIYKSIEVEFGRALTPMELQTIDMWFSQDHYQPELVKLALREAVLNQVYNLRYIDRILISWEKQNIKTAADAQKLLVKQREVKAAKWSKPTSQSKTKDKPEIPVYKWSNRTEGEH</sequence>
<gene>
    <name evidence="5" type="ORF">FC14_GL000941</name>
</gene>
<keyword evidence="6" id="KW-1185">Reference proteome</keyword>
<dbReference type="InterPro" id="IPR006343">
    <property type="entry name" value="DnaB/C_C"/>
</dbReference>
<name>A0A0R2A8I5_9LACO</name>
<dbReference type="SUPFAM" id="SSF158499">
    <property type="entry name" value="DnaD domain-like"/>
    <property type="match status" value="1"/>
</dbReference>
<evidence type="ECO:0000313" key="6">
    <source>
        <dbReference type="Proteomes" id="UP000051008"/>
    </source>
</evidence>
<dbReference type="PANTHER" id="PTHR37293:SF6">
    <property type="entry name" value="DNA REPLICATION PROTEIN DNAD"/>
    <property type="match status" value="1"/>
</dbReference>
<dbReference type="InterPro" id="IPR034829">
    <property type="entry name" value="DnaD-like_sf"/>
</dbReference>
<evidence type="ECO:0000313" key="5">
    <source>
        <dbReference type="EMBL" id="KRM63119.1"/>
    </source>
</evidence>
<accession>A0A0R2A8I5</accession>
<feature type="domain" description="DnaB/C C-terminal" evidence="3">
    <location>
        <begin position="130"/>
        <end position="200"/>
    </location>
</feature>
<dbReference type="Gene3D" id="1.10.10.10">
    <property type="entry name" value="Winged helix-like DNA-binding domain superfamily/Winged helix DNA-binding domain"/>
    <property type="match status" value="1"/>
</dbReference>
<proteinExistence type="inferred from homology"/>
<dbReference type="AlphaFoldDB" id="A0A0R2A8I5"/>
<dbReference type="Proteomes" id="UP000051008">
    <property type="component" value="Unassembled WGS sequence"/>
</dbReference>
<feature type="region of interest" description="Disordered" evidence="2">
    <location>
        <begin position="211"/>
        <end position="241"/>
    </location>
</feature>
<dbReference type="InterPro" id="IPR036388">
    <property type="entry name" value="WH-like_DNA-bd_sf"/>
</dbReference>
<protein>
    <submittedName>
        <fullName evidence="5">DNA replication protein dnaD</fullName>
    </submittedName>
</protein>
<reference evidence="5 6" key="1">
    <citation type="journal article" date="2015" name="Genome Announc.">
        <title>Expanding the biotechnology potential of lactobacilli through comparative genomics of 213 strains and associated genera.</title>
        <authorList>
            <person name="Sun Z."/>
            <person name="Harris H.M."/>
            <person name="McCann A."/>
            <person name="Guo C."/>
            <person name="Argimon S."/>
            <person name="Zhang W."/>
            <person name="Yang X."/>
            <person name="Jeffery I.B."/>
            <person name="Cooney J.C."/>
            <person name="Kagawa T.F."/>
            <person name="Liu W."/>
            <person name="Song Y."/>
            <person name="Salvetti E."/>
            <person name="Wrobel A."/>
            <person name="Rasinkangas P."/>
            <person name="Parkhill J."/>
            <person name="Rea M.C."/>
            <person name="O'Sullivan O."/>
            <person name="Ritari J."/>
            <person name="Douillard F.P."/>
            <person name="Paul Ross R."/>
            <person name="Yang R."/>
            <person name="Briner A.E."/>
            <person name="Felis G.E."/>
            <person name="de Vos W.M."/>
            <person name="Barrangou R."/>
            <person name="Klaenhammer T.R."/>
            <person name="Caufield P.W."/>
            <person name="Cui Y."/>
            <person name="Zhang H."/>
            <person name="O'Toole P.W."/>
        </authorList>
    </citation>
    <scope>NUCLEOTIDE SEQUENCE [LARGE SCALE GENOMIC DNA]</scope>
    <source>
        <strain evidence="5 6">DSM 20509</strain>
    </source>
</reference>
<organism evidence="5 6">
    <name type="scientific">Ligilactobacillus agilis DSM 20509</name>
    <dbReference type="NCBI Taxonomy" id="1423718"/>
    <lineage>
        <taxon>Bacteria</taxon>
        <taxon>Bacillati</taxon>
        <taxon>Bacillota</taxon>
        <taxon>Bacilli</taxon>
        <taxon>Lactobacillales</taxon>
        <taxon>Lactobacillaceae</taxon>
        <taxon>Ligilactobacillus</taxon>
    </lineage>
</organism>
<evidence type="ECO:0000256" key="1">
    <source>
        <dbReference type="ARBA" id="ARBA00093462"/>
    </source>
</evidence>
<dbReference type="RefSeq" id="WP_056977504.1">
    <property type="nucleotide sequence ID" value="NZ_AYYP01000070.1"/>
</dbReference>
<dbReference type="PANTHER" id="PTHR37293">
    <property type="entry name" value="PHAGE REPLICATION PROTEIN-RELATED"/>
    <property type="match status" value="1"/>
</dbReference>
<dbReference type="Pfam" id="PF07261">
    <property type="entry name" value="DnaB_2"/>
    <property type="match status" value="1"/>
</dbReference>
<evidence type="ECO:0000256" key="2">
    <source>
        <dbReference type="SAM" id="MobiDB-lite"/>
    </source>
</evidence>
<dbReference type="InterPro" id="IPR053843">
    <property type="entry name" value="DnaD_N"/>
</dbReference>
<feature type="domain" description="DnaD N-terminal" evidence="4">
    <location>
        <begin position="16"/>
        <end position="113"/>
    </location>
</feature>
<dbReference type="EMBL" id="AYYP01000070">
    <property type="protein sequence ID" value="KRM63119.1"/>
    <property type="molecule type" value="Genomic_DNA"/>
</dbReference>